<accession>A0AAQ4FCI0</accession>
<organism evidence="2 3">
    <name type="scientific">Amblyomma americanum</name>
    <name type="common">Lone star tick</name>
    <dbReference type="NCBI Taxonomy" id="6943"/>
    <lineage>
        <taxon>Eukaryota</taxon>
        <taxon>Metazoa</taxon>
        <taxon>Ecdysozoa</taxon>
        <taxon>Arthropoda</taxon>
        <taxon>Chelicerata</taxon>
        <taxon>Arachnida</taxon>
        <taxon>Acari</taxon>
        <taxon>Parasitiformes</taxon>
        <taxon>Ixodida</taxon>
        <taxon>Ixodoidea</taxon>
        <taxon>Ixodidae</taxon>
        <taxon>Amblyomminae</taxon>
        <taxon>Amblyomma</taxon>
    </lineage>
</organism>
<proteinExistence type="predicted"/>
<name>A0AAQ4FCI0_AMBAM</name>
<reference evidence="2 3" key="1">
    <citation type="journal article" date="2023" name="Arcadia Sci">
        <title>De novo assembly of a long-read Amblyomma americanum tick genome.</title>
        <authorList>
            <person name="Chou S."/>
            <person name="Poskanzer K.E."/>
            <person name="Rollins M."/>
            <person name="Thuy-Boun P.S."/>
        </authorList>
    </citation>
    <scope>NUCLEOTIDE SEQUENCE [LARGE SCALE GENOMIC DNA]</scope>
    <source>
        <strain evidence="2">F_SG_1</strain>
        <tissue evidence="2">Salivary glands</tissue>
    </source>
</reference>
<evidence type="ECO:0000313" key="2">
    <source>
        <dbReference type="EMBL" id="KAK8784696.1"/>
    </source>
</evidence>
<feature type="compositionally biased region" description="Polar residues" evidence="1">
    <location>
        <begin position="23"/>
        <end position="33"/>
    </location>
</feature>
<dbReference type="AlphaFoldDB" id="A0AAQ4FCI0"/>
<dbReference type="EMBL" id="JARKHS020004341">
    <property type="protein sequence ID" value="KAK8784696.1"/>
    <property type="molecule type" value="Genomic_DNA"/>
</dbReference>
<evidence type="ECO:0000256" key="1">
    <source>
        <dbReference type="SAM" id="MobiDB-lite"/>
    </source>
</evidence>
<protein>
    <submittedName>
        <fullName evidence="2">Uncharacterized protein</fullName>
    </submittedName>
</protein>
<gene>
    <name evidence="2" type="ORF">V5799_008939</name>
</gene>
<evidence type="ECO:0000313" key="3">
    <source>
        <dbReference type="Proteomes" id="UP001321473"/>
    </source>
</evidence>
<dbReference type="Proteomes" id="UP001321473">
    <property type="component" value="Unassembled WGS sequence"/>
</dbReference>
<feature type="region of interest" description="Disordered" evidence="1">
    <location>
        <begin position="18"/>
        <end position="89"/>
    </location>
</feature>
<sequence>MPMTLTLQVVREPALRQKETLFTPESSPCTSSGLKVAVMPAEPSEESTSSEISKTPVKASPRKGKHPNSASAVPASSKKSKLEKKRESS</sequence>
<keyword evidence="3" id="KW-1185">Reference proteome</keyword>
<comment type="caution">
    <text evidence="2">The sequence shown here is derived from an EMBL/GenBank/DDBJ whole genome shotgun (WGS) entry which is preliminary data.</text>
</comment>